<name>A0A4R3V6G5_9BURK</name>
<organism evidence="10 11">
    <name type="scientific">Paracandidimonas soli</name>
    <dbReference type="NCBI Taxonomy" id="1917182"/>
    <lineage>
        <taxon>Bacteria</taxon>
        <taxon>Pseudomonadati</taxon>
        <taxon>Pseudomonadota</taxon>
        <taxon>Betaproteobacteria</taxon>
        <taxon>Burkholderiales</taxon>
        <taxon>Alcaligenaceae</taxon>
        <taxon>Paracandidimonas</taxon>
    </lineage>
</organism>
<keyword evidence="8" id="KW-1133">Transmembrane helix</keyword>
<dbReference type="InterPro" id="IPR009056">
    <property type="entry name" value="Cyt_c-like_dom"/>
</dbReference>
<evidence type="ECO:0000256" key="2">
    <source>
        <dbReference type="ARBA" id="ARBA00022617"/>
    </source>
</evidence>
<dbReference type="AlphaFoldDB" id="A0A4R3V6G5"/>
<dbReference type="PANTHER" id="PTHR40942:SF4">
    <property type="entry name" value="CYTOCHROME C5"/>
    <property type="match status" value="1"/>
</dbReference>
<protein>
    <submittedName>
        <fullName evidence="10">Cytochrome c5</fullName>
    </submittedName>
</protein>
<feature type="transmembrane region" description="Helical" evidence="8">
    <location>
        <begin position="23"/>
        <end position="46"/>
    </location>
</feature>
<dbReference type="SUPFAM" id="SSF46626">
    <property type="entry name" value="Cytochrome c"/>
    <property type="match status" value="1"/>
</dbReference>
<keyword evidence="8" id="KW-0812">Transmembrane</keyword>
<dbReference type="RefSeq" id="WP_132476244.1">
    <property type="nucleotide sequence ID" value="NZ_JBHRVM010000001.1"/>
</dbReference>
<dbReference type="PROSITE" id="PS51007">
    <property type="entry name" value="CYTC"/>
    <property type="match status" value="1"/>
</dbReference>
<dbReference type="Pfam" id="PF13442">
    <property type="entry name" value="Cytochrome_CBB3"/>
    <property type="match status" value="1"/>
</dbReference>
<dbReference type="GO" id="GO:0009055">
    <property type="term" value="F:electron transfer activity"/>
    <property type="evidence" value="ECO:0007669"/>
    <property type="project" value="InterPro"/>
</dbReference>
<evidence type="ECO:0000256" key="7">
    <source>
        <dbReference type="SAM" id="MobiDB-lite"/>
    </source>
</evidence>
<feature type="domain" description="Cytochrome c" evidence="9">
    <location>
        <begin position="82"/>
        <end position="162"/>
    </location>
</feature>
<dbReference type="PRINTS" id="PR00607">
    <property type="entry name" value="CYTCHROMECIE"/>
</dbReference>
<dbReference type="EMBL" id="SMBX01000004">
    <property type="protein sequence ID" value="TCU98967.1"/>
    <property type="molecule type" value="Genomic_DNA"/>
</dbReference>
<keyword evidence="11" id="KW-1185">Reference proteome</keyword>
<keyword evidence="3 6" id="KW-0479">Metal-binding</keyword>
<proteinExistence type="predicted"/>
<evidence type="ECO:0000256" key="8">
    <source>
        <dbReference type="SAM" id="Phobius"/>
    </source>
</evidence>
<evidence type="ECO:0000256" key="3">
    <source>
        <dbReference type="ARBA" id="ARBA00022723"/>
    </source>
</evidence>
<comment type="caution">
    <text evidence="10">The sequence shown here is derived from an EMBL/GenBank/DDBJ whole genome shotgun (WGS) entry which is preliminary data.</text>
</comment>
<keyword evidence="4" id="KW-0249">Electron transport</keyword>
<dbReference type="GO" id="GO:0020037">
    <property type="term" value="F:heme binding"/>
    <property type="evidence" value="ECO:0007669"/>
    <property type="project" value="InterPro"/>
</dbReference>
<feature type="compositionally biased region" description="Low complexity" evidence="7">
    <location>
        <begin position="167"/>
        <end position="195"/>
    </location>
</feature>
<dbReference type="InterPro" id="IPR036909">
    <property type="entry name" value="Cyt_c-like_dom_sf"/>
</dbReference>
<evidence type="ECO:0000259" key="9">
    <source>
        <dbReference type="PROSITE" id="PS51007"/>
    </source>
</evidence>
<keyword evidence="8" id="KW-0472">Membrane</keyword>
<keyword evidence="2 6" id="KW-0349">Heme</keyword>
<evidence type="ECO:0000256" key="1">
    <source>
        <dbReference type="ARBA" id="ARBA00022448"/>
    </source>
</evidence>
<dbReference type="OrthoDB" id="9814708at2"/>
<evidence type="ECO:0000313" key="10">
    <source>
        <dbReference type="EMBL" id="TCU98967.1"/>
    </source>
</evidence>
<dbReference type="Proteomes" id="UP000294692">
    <property type="component" value="Unassembled WGS sequence"/>
</dbReference>
<evidence type="ECO:0000256" key="6">
    <source>
        <dbReference type="PROSITE-ProRule" id="PRU00433"/>
    </source>
</evidence>
<sequence length="208" mass="21132">MNQTEAHTTEEEHSAPIKTPRQLIATVVLAFIIPVVVIILLVNLVVSSSRMGSGSDALSPEAIASRIKPVANFALVDANAPKEFKTGQQVFESTCTACHAAGVAGAPKMGDNAVWAPLIASGMDAMLKIAIEGKGAMPPKGGNPALDDFEIARAVVYMANQSGGSLPEPAEPGGDAAPAEAAPAEAAPAEQPQGGSDAQAQPEAAESK</sequence>
<dbReference type="PANTHER" id="PTHR40942">
    <property type="match status" value="1"/>
</dbReference>
<evidence type="ECO:0000313" key="11">
    <source>
        <dbReference type="Proteomes" id="UP000294692"/>
    </source>
</evidence>
<reference evidence="10 11" key="1">
    <citation type="submission" date="2019-03" db="EMBL/GenBank/DDBJ databases">
        <title>Genomic Encyclopedia of Type Strains, Phase IV (KMG-IV): sequencing the most valuable type-strain genomes for metagenomic binning, comparative biology and taxonomic classification.</title>
        <authorList>
            <person name="Goeker M."/>
        </authorList>
    </citation>
    <scope>NUCLEOTIDE SEQUENCE [LARGE SCALE GENOMIC DNA]</scope>
    <source>
        <strain evidence="10 11">DSM 100048</strain>
    </source>
</reference>
<evidence type="ECO:0000256" key="5">
    <source>
        <dbReference type="ARBA" id="ARBA00023004"/>
    </source>
</evidence>
<dbReference type="Gene3D" id="1.10.760.10">
    <property type="entry name" value="Cytochrome c-like domain"/>
    <property type="match status" value="1"/>
</dbReference>
<keyword evidence="5 6" id="KW-0408">Iron</keyword>
<dbReference type="GO" id="GO:0005506">
    <property type="term" value="F:iron ion binding"/>
    <property type="evidence" value="ECO:0007669"/>
    <property type="project" value="InterPro"/>
</dbReference>
<evidence type="ECO:0000256" key="4">
    <source>
        <dbReference type="ARBA" id="ARBA00022982"/>
    </source>
</evidence>
<feature type="region of interest" description="Disordered" evidence="7">
    <location>
        <begin position="162"/>
        <end position="208"/>
    </location>
</feature>
<gene>
    <name evidence="10" type="ORF">EV686_10464</name>
</gene>
<dbReference type="InterPro" id="IPR002323">
    <property type="entry name" value="Cyt_CIE"/>
</dbReference>
<keyword evidence="1" id="KW-0813">Transport</keyword>
<accession>A0A4R3V6G5</accession>